<sequence length="92" mass="9525">MWSSVPISSASSSLSSSAHRMKYGRIGAGTSQKSTVRPIITITLSAPNTDAAPGPQMDGIGCLFPKVLSSLSLQTGLPIAENIISGHNKDMP</sequence>
<organism evidence="1 2">
    <name type="scientific">Nitzschia inconspicua</name>
    <dbReference type="NCBI Taxonomy" id="303405"/>
    <lineage>
        <taxon>Eukaryota</taxon>
        <taxon>Sar</taxon>
        <taxon>Stramenopiles</taxon>
        <taxon>Ochrophyta</taxon>
        <taxon>Bacillariophyta</taxon>
        <taxon>Bacillariophyceae</taxon>
        <taxon>Bacillariophycidae</taxon>
        <taxon>Bacillariales</taxon>
        <taxon>Bacillariaceae</taxon>
        <taxon>Nitzschia</taxon>
    </lineage>
</organism>
<name>A0A9K3LMU2_9STRA</name>
<gene>
    <name evidence="1" type="ORF">IV203_038205</name>
</gene>
<evidence type="ECO:0000313" key="1">
    <source>
        <dbReference type="EMBL" id="KAG7365002.1"/>
    </source>
</evidence>
<keyword evidence="2" id="KW-1185">Reference proteome</keyword>
<dbReference type="AlphaFoldDB" id="A0A9K3LMU2"/>
<comment type="caution">
    <text evidence="1">The sequence shown here is derived from an EMBL/GenBank/DDBJ whole genome shotgun (WGS) entry which is preliminary data.</text>
</comment>
<reference evidence="1" key="1">
    <citation type="journal article" date="2021" name="Sci. Rep.">
        <title>Diploid genomic architecture of Nitzschia inconspicua, an elite biomass production diatom.</title>
        <authorList>
            <person name="Oliver A."/>
            <person name="Podell S."/>
            <person name="Pinowska A."/>
            <person name="Traller J.C."/>
            <person name="Smith S.R."/>
            <person name="McClure R."/>
            <person name="Beliaev A."/>
            <person name="Bohutskyi P."/>
            <person name="Hill E.A."/>
            <person name="Rabines A."/>
            <person name="Zheng H."/>
            <person name="Allen L.Z."/>
            <person name="Kuo A."/>
            <person name="Grigoriev I.V."/>
            <person name="Allen A.E."/>
            <person name="Hazlebeck D."/>
            <person name="Allen E.E."/>
        </authorList>
    </citation>
    <scope>NUCLEOTIDE SEQUENCE</scope>
    <source>
        <strain evidence="1">Hildebrandi</strain>
    </source>
</reference>
<accession>A0A9K3LMU2</accession>
<protein>
    <submittedName>
        <fullName evidence="1">Uncharacterized protein</fullName>
    </submittedName>
</protein>
<evidence type="ECO:0000313" key="2">
    <source>
        <dbReference type="Proteomes" id="UP000693970"/>
    </source>
</evidence>
<proteinExistence type="predicted"/>
<reference evidence="1" key="2">
    <citation type="submission" date="2021-04" db="EMBL/GenBank/DDBJ databases">
        <authorList>
            <person name="Podell S."/>
        </authorList>
    </citation>
    <scope>NUCLEOTIDE SEQUENCE</scope>
    <source>
        <strain evidence="1">Hildebrandi</strain>
    </source>
</reference>
<dbReference type="EMBL" id="JAGRRH010000009">
    <property type="protein sequence ID" value="KAG7365002.1"/>
    <property type="molecule type" value="Genomic_DNA"/>
</dbReference>
<dbReference type="Proteomes" id="UP000693970">
    <property type="component" value="Unassembled WGS sequence"/>
</dbReference>